<feature type="signal peptide" evidence="1">
    <location>
        <begin position="1"/>
        <end position="18"/>
    </location>
</feature>
<dbReference type="AlphaFoldDB" id="A0A0K0D2Q4"/>
<dbReference type="InterPro" id="IPR058830">
    <property type="entry name" value="LolA-like_dom_1st"/>
</dbReference>
<name>A0A0K0D2Q4_ANGCA</name>
<organism evidence="3 4">
    <name type="scientific">Angiostrongylus cantonensis</name>
    <name type="common">Rat lungworm</name>
    <dbReference type="NCBI Taxonomy" id="6313"/>
    <lineage>
        <taxon>Eukaryota</taxon>
        <taxon>Metazoa</taxon>
        <taxon>Ecdysozoa</taxon>
        <taxon>Nematoda</taxon>
        <taxon>Chromadorea</taxon>
        <taxon>Rhabditida</taxon>
        <taxon>Rhabditina</taxon>
        <taxon>Rhabditomorpha</taxon>
        <taxon>Strongyloidea</taxon>
        <taxon>Metastrongylidae</taxon>
        <taxon>Angiostrongylus</taxon>
    </lineage>
</organism>
<evidence type="ECO:0000259" key="2">
    <source>
        <dbReference type="Pfam" id="PF25897"/>
    </source>
</evidence>
<proteinExistence type="predicted"/>
<feature type="chain" id="PRO_5005326687" evidence="1">
    <location>
        <begin position="19"/>
        <end position="237"/>
    </location>
</feature>
<keyword evidence="3" id="KW-1185">Reference proteome</keyword>
<sequence length="237" mass="26071">MITLQLVIVFGAAVLSYGSECGGTTPPAEMDLSSINIPQSYRVSGVISDWVKKNAVAFDEFVNSDRISTLLSNQSGTSLQWLTMKADKNVFLYNKTTGYCDKANSSCLESFPQLLRVSKNLSSVATLLEGLVDFSKTNRGFKRGHKIVAGVKGVHWVSCVKDTDGSDNLQVEAVFTDENPPKPPSGFNNPLVLFLQVGVYGNFSGEMSEQFSIPFIWWSKKNISISSYHISMLCFHT</sequence>
<keyword evidence="1" id="KW-0732">Signal</keyword>
<reference evidence="3" key="1">
    <citation type="submission" date="2012-09" db="EMBL/GenBank/DDBJ databases">
        <authorList>
            <person name="Martin A.A."/>
        </authorList>
    </citation>
    <scope>NUCLEOTIDE SEQUENCE</scope>
</reference>
<dbReference type="WBParaSite" id="ACAC_0000434901-mRNA-1">
    <property type="protein sequence ID" value="ACAC_0000434901-mRNA-1"/>
    <property type="gene ID" value="ACAC_0000434901"/>
</dbReference>
<dbReference type="Proteomes" id="UP000035642">
    <property type="component" value="Unassembled WGS sequence"/>
</dbReference>
<feature type="domain" description="LolA-like" evidence="2">
    <location>
        <begin position="34"/>
        <end position="215"/>
    </location>
</feature>
<dbReference type="STRING" id="6313.A0A0K0D2Q4"/>
<protein>
    <submittedName>
        <fullName evidence="4">NRF domain-containing protein</fullName>
    </submittedName>
</protein>
<evidence type="ECO:0000256" key="1">
    <source>
        <dbReference type="SAM" id="SignalP"/>
    </source>
</evidence>
<evidence type="ECO:0000313" key="4">
    <source>
        <dbReference type="WBParaSite" id="ACAC_0000434901-mRNA-1"/>
    </source>
</evidence>
<evidence type="ECO:0000313" key="3">
    <source>
        <dbReference type="Proteomes" id="UP000035642"/>
    </source>
</evidence>
<accession>A0A0K0D2Q4</accession>
<dbReference type="Pfam" id="PF25897">
    <property type="entry name" value="LolA_1st_nematode"/>
    <property type="match status" value="1"/>
</dbReference>
<reference evidence="4" key="2">
    <citation type="submission" date="2017-02" db="UniProtKB">
        <authorList>
            <consortium name="WormBaseParasite"/>
        </authorList>
    </citation>
    <scope>IDENTIFICATION</scope>
</reference>